<dbReference type="Proteomes" id="UP000436088">
    <property type="component" value="Unassembled WGS sequence"/>
</dbReference>
<keyword evidence="1" id="KW-0472">Membrane</keyword>
<keyword evidence="1" id="KW-0812">Transmembrane</keyword>
<proteinExistence type="predicted"/>
<gene>
    <name evidence="2" type="ORF">F3Y22_tig00110503pilonHSYRG00635</name>
</gene>
<feature type="transmembrane region" description="Helical" evidence="1">
    <location>
        <begin position="6"/>
        <end position="28"/>
    </location>
</feature>
<evidence type="ECO:0000256" key="1">
    <source>
        <dbReference type="SAM" id="Phobius"/>
    </source>
</evidence>
<keyword evidence="3" id="KW-1185">Reference proteome</keyword>
<evidence type="ECO:0000313" key="2">
    <source>
        <dbReference type="EMBL" id="KAE8702043.1"/>
    </source>
</evidence>
<accession>A0A6A3AE28</accession>
<comment type="caution">
    <text evidence="2">The sequence shown here is derived from an EMBL/GenBank/DDBJ whole genome shotgun (WGS) entry which is preliminary data.</text>
</comment>
<protein>
    <submittedName>
        <fullName evidence="2">Uncharacterized protein</fullName>
    </submittedName>
</protein>
<organism evidence="2 3">
    <name type="scientific">Hibiscus syriacus</name>
    <name type="common">Rose of Sharon</name>
    <dbReference type="NCBI Taxonomy" id="106335"/>
    <lineage>
        <taxon>Eukaryota</taxon>
        <taxon>Viridiplantae</taxon>
        <taxon>Streptophyta</taxon>
        <taxon>Embryophyta</taxon>
        <taxon>Tracheophyta</taxon>
        <taxon>Spermatophyta</taxon>
        <taxon>Magnoliopsida</taxon>
        <taxon>eudicotyledons</taxon>
        <taxon>Gunneridae</taxon>
        <taxon>Pentapetalae</taxon>
        <taxon>rosids</taxon>
        <taxon>malvids</taxon>
        <taxon>Malvales</taxon>
        <taxon>Malvaceae</taxon>
        <taxon>Malvoideae</taxon>
        <taxon>Hibiscus</taxon>
    </lineage>
</organism>
<dbReference type="EMBL" id="VEPZ02001013">
    <property type="protein sequence ID" value="KAE8702043.1"/>
    <property type="molecule type" value="Genomic_DNA"/>
</dbReference>
<sequence length="357" mass="39611">MFLPALIYQVIMDSSSAVMNPMGVQLMMAASMVGHKYGVFRWSKTGSTAAGITSVIAACLVLVLVPLLASTGYILTQFVVIVEVRVAIYSKFVAIVKVRVAIYFKFVAIVEVRVAIYSKFVAIVQVRVAIYSKFVAIVEVRVYSRGRVEDTYYHDHDPETDGGGDAREFLLFSITQQGKNKGDSRVLPPPSVRLVSSRLVSGRGRGRDVATNGLLEAYTTQLDNAFIPLVFPLYNSRVVLRQLTSAQAQRKGRRAIKVLKKLVGRRILYHSYSMQVYGYVSSHKSGSHSSLTLVHGYNDSFSLRHWLQQPNWLPTLEATLALDEESVRRVGDDSVGGPAVSHQLRLIRILMRGLAVD</sequence>
<feature type="transmembrane region" description="Helical" evidence="1">
    <location>
        <begin position="49"/>
        <end position="68"/>
    </location>
</feature>
<keyword evidence="1" id="KW-1133">Transmembrane helix</keyword>
<feature type="transmembrane region" description="Helical" evidence="1">
    <location>
        <begin position="74"/>
        <end position="96"/>
    </location>
</feature>
<evidence type="ECO:0000313" key="3">
    <source>
        <dbReference type="Proteomes" id="UP000436088"/>
    </source>
</evidence>
<reference evidence="2" key="1">
    <citation type="submission" date="2019-09" db="EMBL/GenBank/DDBJ databases">
        <title>Draft genome information of white flower Hibiscus syriacus.</title>
        <authorList>
            <person name="Kim Y.-M."/>
        </authorList>
    </citation>
    <scope>NUCLEOTIDE SEQUENCE [LARGE SCALE GENOMIC DNA]</scope>
    <source>
        <strain evidence="2">YM2019G1</strain>
    </source>
</reference>
<dbReference type="AlphaFoldDB" id="A0A6A3AE28"/>
<name>A0A6A3AE28_HIBSY</name>